<dbReference type="EMBL" id="JAGZSV010000023">
    <property type="protein sequence ID" value="MBS6940307.1"/>
    <property type="molecule type" value="Genomic_DNA"/>
</dbReference>
<dbReference type="Gene3D" id="1.10.1220.10">
    <property type="entry name" value="Met repressor-like"/>
    <property type="match status" value="1"/>
</dbReference>
<accession>A0A943YYF6</accession>
<evidence type="ECO:0000313" key="1">
    <source>
        <dbReference type="EMBL" id="MBS6940307.1"/>
    </source>
</evidence>
<dbReference type="InterPro" id="IPR013321">
    <property type="entry name" value="Arc_rbn_hlx_hlx"/>
</dbReference>
<gene>
    <name evidence="1" type="ORF">KH142_02280</name>
</gene>
<protein>
    <submittedName>
        <fullName evidence="1">Type II toxin-antitoxin system RelB/DinJ family antitoxin</fullName>
    </submittedName>
</protein>
<dbReference type="GO" id="GO:0006355">
    <property type="term" value="P:regulation of DNA-templated transcription"/>
    <property type="evidence" value="ECO:0007669"/>
    <property type="project" value="InterPro"/>
</dbReference>
<organism evidence="1 2">
    <name type="scientific">Slackia piriformis</name>
    <dbReference type="NCBI Taxonomy" id="626934"/>
    <lineage>
        <taxon>Bacteria</taxon>
        <taxon>Bacillati</taxon>
        <taxon>Actinomycetota</taxon>
        <taxon>Coriobacteriia</taxon>
        <taxon>Eggerthellales</taxon>
        <taxon>Eggerthellaceae</taxon>
        <taxon>Slackia</taxon>
    </lineage>
</organism>
<dbReference type="AlphaFoldDB" id="A0A943YYF6"/>
<dbReference type="InterPro" id="IPR007337">
    <property type="entry name" value="RelB/DinJ"/>
</dbReference>
<evidence type="ECO:0000313" key="2">
    <source>
        <dbReference type="Proteomes" id="UP000727506"/>
    </source>
</evidence>
<dbReference type="Pfam" id="PF04221">
    <property type="entry name" value="RelB"/>
    <property type="match status" value="1"/>
</dbReference>
<name>A0A943YYF6_9ACTN</name>
<reference evidence="1" key="1">
    <citation type="submission" date="2021-02" db="EMBL/GenBank/DDBJ databases">
        <title>Infant gut strain persistence is associated with maternal origin, phylogeny, and functional potential including surface adhesion and iron acquisition.</title>
        <authorList>
            <person name="Lou Y.C."/>
        </authorList>
    </citation>
    <scope>NUCLEOTIDE SEQUENCE</scope>
    <source>
        <strain evidence="1">L2_039_000G1_dasL2_039_000G1_concoct_11</strain>
    </source>
</reference>
<comment type="caution">
    <text evidence="1">The sequence shown here is derived from an EMBL/GenBank/DDBJ whole genome shotgun (WGS) entry which is preliminary data.</text>
</comment>
<sequence>MSMLAVRINDAVKTRGTEIMRENGYTPSSAVQEFFSYIVKNERMPFERTEKPDAQTVRKRLAALSSLKTPEISAIDDDGIRAMRIEERYGIDVR</sequence>
<proteinExistence type="predicted"/>
<dbReference type="Proteomes" id="UP000727506">
    <property type="component" value="Unassembled WGS sequence"/>
</dbReference>